<feature type="binding site" evidence="7">
    <location>
        <begin position="44"/>
        <end position="45"/>
    </location>
    <ligand>
        <name>substrate</name>
    </ligand>
</feature>
<feature type="binding site" evidence="7">
    <location>
        <begin position="187"/>
        <end position="188"/>
    </location>
    <ligand>
        <name>substrate</name>
    </ligand>
</feature>
<keyword evidence="6 7" id="KW-0961">Cell wall biogenesis/degradation</keyword>
<comment type="function">
    <text evidence="7">Provides the (R)-glutamate required for cell wall biosynthesis.</text>
</comment>
<evidence type="ECO:0000256" key="2">
    <source>
        <dbReference type="ARBA" id="ARBA00013090"/>
    </source>
</evidence>
<dbReference type="FunFam" id="3.40.50.1860:FF:000001">
    <property type="entry name" value="Glutamate racemase"/>
    <property type="match status" value="1"/>
</dbReference>
<dbReference type="PANTHER" id="PTHR21198:SF3">
    <property type="entry name" value="GLUTAMATE RACEMASE"/>
    <property type="match status" value="1"/>
</dbReference>
<comment type="catalytic activity">
    <reaction evidence="1 7">
        <text>L-glutamate = D-glutamate</text>
        <dbReference type="Rhea" id="RHEA:12813"/>
        <dbReference type="ChEBI" id="CHEBI:29985"/>
        <dbReference type="ChEBI" id="CHEBI:29986"/>
        <dbReference type="EC" id="5.1.1.3"/>
    </reaction>
</comment>
<dbReference type="PATRIC" id="fig|1217690.3.peg.3144"/>
<dbReference type="InterPro" id="IPR018187">
    <property type="entry name" value="Asp/Glu_racemase_AS_1"/>
</dbReference>
<organism evidence="8 9">
    <name type="scientific">Acinetobacter calcoaceticus ANC 3811</name>
    <dbReference type="NCBI Taxonomy" id="1217690"/>
    <lineage>
        <taxon>Bacteria</taxon>
        <taxon>Pseudomonadati</taxon>
        <taxon>Pseudomonadota</taxon>
        <taxon>Gammaproteobacteria</taxon>
        <taxon>Moraxellales</taxon>
        <taxon>Moraxellaceae</taxon>
        <taxon>Acinetobacter</taxon>
        <taxon>Acinetobacter calcoaceticus/baumannii complex</taxon>
    </lineage>
</organism>
<evidence type="ECO:0000313" key="8">
    <source>
        <dbReference type="EMBL" id="EOQ60845.1"/>
    </source>
</evidence>
<evidence type="ECO:0000256" key="4">
    <source>
        <dbReference type="ARBA" id="ARBA00022984"/>
    </source>
</evidence>
<comment type="similarity">
    <text evidence="7">Belongs to the aspartate/glutamate racemases family.</text>
</comment>
<dbReference type="UniPathway" id="UPA00219"/>
<feature type="binding site" evidence="7">
    <location>
        <begin position="12"/>
        <end position="13"/>
    </location>
    <ligand>
        <name>substrate</name>
    </ligand>
</feature>
<dbReference type="NCBIfam" id="TIGR00067">
    <property type="entry name" value="glut_race"/>
    <property type="match status" value="1"/>
</dbReference>
<dbReference type="PROSITE" id="PS00924">
    <property type="entry name" value="ASP_GLU_RACEMASE_2"/>
    <property type="match status" value="1"/>
</dbReference>
<comment type="caution">
    <text evidence="8">The sequence shown here is derived from an EMBL/GenBank/DDBJ whole genome shotgun (WGS) entry which is preliminary data.</text>
</comment>
<dbReference type="GO" id="GO:0009252">
    <property type="term" value="P:peptidoglycan biosynthetic process"/>
    <property type="evidence" value="ECO:0007669"/>
    <property type="project" value="UniProtKB-UniRule"/>
</dbReference>
<dbReference type="RefSeq" id="WP_016139799.1">
    <property type="nucleotide sequence ID" value="NZ_KB976986.1"/>
</dbReference>
<dbReference type="PROSITE" id="PS00923">
    <property type="entry name" value="ASP_GLU_RACEMASE_1"/>
    <property type="match status" value="1"/>
</dbReference>
<dbReference type="GO" id="GO:0008881">
    <property type="term" value="F:glutamate racemase activity"/>
    <property type="evidence" value="ECO:0007669"/>
    <property type="project" value="UniProtKB-UniRule"/>
</dbReference>
<keyword evidence="3 7" id="KW-0133">Cell shape</keyword>
<evidence type="ECO:0000256" key="1">
    <source>
        <dbReference type="ARBA" id="ARBA00001602"/>
    </source>
</evidence>
<dbReference type="PANTHER" id="PTHR21198">
    <property type="entry name" value="GLUTAMATE RACEMASE"/>
    <property type="match status" value="1"/>
</dbReference>
<dbReference type="SUPFAM" id="SSF53681">
    <property type="entry name" value="Aspartate/glutamate racemase"/>
    <property type="match status" value="2"/>
</dbReference>
<dbReference type="InterPro" id="IPR001920">
    <property type="entry name" value="Asp/Glu_race"/>
</dbReference>
<dbReference type="InterPro" id="IPR015942">
    <property type="entry name" value="Asp/Glu/hydantoin_racemase"/>
</dbReference>
<evidence type="ECO:0000313" key="9">
    <source>
        <dbReference type="Proteomes" id="UP000014041"/>
    </source>
</evidence>
<dbReference type="HAMAP" id="MF_00258">
    <property type="entry name" value="Glu_racemase"/>
    <property type="match status" value="1"/>
</dbReference>
<reference evidence="8 9" key="1">
    <citation type="submission" date="2013-02" db="EMBL/GenBank/DDBJ databases">
        <title>The Genome Sequence of Acinetobacter sp. ANC 3811.</title>
        <authorList>
            <consortium name="The Broad Institute Genome Sequencing Platform"/>
            <consortium name="The Broad Institute Genome Sequencing Center for Infectious Disease"/>
            <person name="Cerqueira G."/>
            <person name="Feldgarden M."/>
            <person name="Courvalin P."/>
            <person name="Perichon B."/>
            <person name="Grillot-Courvalin C."/>
            <person name="Clermont D."/>
            <person name="Rocha E."/>
            <person name="Yoon E.-J."/>
            <person name="Nemec A."/>
            <person name="Walker B."/>
            <person name="Young S.K."/>
            <person name="Zeng Q."/>
            <person name="Gargeya S."/>
            <person name="Fitzgerald M."/>
            <person name="Haas B."/>
            <person name="Abouelleil A."/>
            <person name="Alvarado L."/>
            <person name="Arachchi H.M."/>
            <person name="Berlin A.M."/>
            <person name="Chapman S.B."/>
            <person name="Dewar J."/>
            <person name="Goldberg J."/>
            <person name="Griggs A."/>
            <person name="Gujja S."/>
            <person name="Hansen M."/>
            <person name="Howarth C."/>
            <person name="Imamovic A."/>
            <person name="Larimer J."/>
            <person name="McCowan C."/>
            <person name="Murphy C."/>
            <person name="Neiman D."/>
            <person name="Pearson M."/>
            <person name="Priest M."/>
            <person name="Roberts A."/>
            <person name="Saif S."/>
            <person name="Shea T."/>
            <person name="Sisk P."/>
            <person name="Sykes S."/>
            <person name="Wortman J."/>
            <person name="Nusbaum C."/>
            <person name="Birren B."/>
        </authorList>
    </citation>
    <scope>NUCLEOTIDE SEQUENCE [LARGE SCALE GENOMIC DNA]</scope>
    <source>
        <strain evidence="8 9">ANC 3811</strain>
    </source>
</reference>
<comment type="pathway">
    <text evidence="7">Cell wall biogenesis; peptidoglycan biosynthesis.</text>
</comment>
<dbReference type="Proteomes" id="UP000014041">
    <property type="component" value="Unassembled WGS sequence"/>
</dbReference>
<dbReference type="GO" id="GO:0008360">
    <property type="term" value="P:regulation of cell shape"/>
    <property type="evidence" value="ECO:0007669"/>
    <property type="project" value="UniProtKB-KW"/>
</dbReference>
<dbReference type="EMBL" id="APQJ01000013">
    <property type="protein sequence ID" value="EOQ60845.1"/>
    <property type="molecule type" value="Genomic_DNA"/>
</dbReference>
<feature type="active site" description="Proton donor/acceptor" evidence="7">
    <location>
        <position position="76"/>
    </location>
</feature>
<evidence type="ECO:0000256" key="5">
    <source>
        <dbReference type="ARBA" id="ARBA00023235"/>
    </source>
</evidence>
<name>R8XUD2_ACICA</name>
<dbReference type="AlphaFoldDB" id="R8XUD2"/>
<dbReference type="HOGENOM" id="CLU_052344_1_0_6"/>
<feature type="binding site" evidence="7">
    <location>
        <begin position="77"/>
        <end position="78"/>
    </location>
    <ligand>
        <name>substrate</name>
    </ligand>
</feature>
<keyword evidence="5 7" id="KW-0413">Isomerase</keyword>
<dbReference type="GO" id="GO:0071555">
    <property type="term" value="P:cell wall organization"/>
    <property type="evidence" value="ECO:0007669"/>
    <property type="project" value="UniProtKB-KW"/>
</dbReference>
<feature type="active site" description="Proton donor/acceptor" evidence="7">
    <location>
        <position position="186"/>
    </location>
</feature>
<evidence type="ECO:0000256" key="6">
    <source>
        <dbReference type="ARBA" id="ARBA00023316"/>
    </source>
</evidence>
<dbReference type="Gene3D" id="3.40.50.1860">
    <property type="match status" value="2"/>
</dbReference>
<evidence type="ECO:0000256" key="3">
    <source>
        <dbReference type="ARBA" id="ARBA00022960"/>
    </source>
</evidence>
<proteinExistence type="inferred from homology"/>
<gene>
    <name evidence="7" type="primary">murI</name>
    <name evidence="8" type="ORF">F935_03182</name>
</gene>
<evidence type="ECO:0000256" key="7">
    <source>
        <dbReference type="HAMAP-Rule" id="MF_00258"/>
    </source>
</evidence>
<dbReference type="InterPro" id="IPR004391">
    <property type="entry name" value="Glu_race"/>
</dbReference>
<protein>
    <recommendedName>
        <fullName evidence="2 7">Glutamate racemase</fullName>
        <ecNumber evidence="2 7">5.1.1.3</ecNumber>
    </recommendedName>
</protein>
<dbReference type="Pfam" id="PF01177">
    <property type="entry name" value="Asp_Glu_race"/>
    <property type="match status" value="1"/>
</dbReference>
<dbReference type="EC" id="5.1.1.3" evidence="2 7"/>
<sequence length="266" mass="28820">MNQKNNPIGMIDSGLGGLSLFKHIRQALPNEDIIYFADSKYVPYGDKESDWIVSRTTQLISNLINDGKCKAIVVACNTMTAVAIETIRAQISVPLIAIEPAVKPAVGITLSKHIAVLATATTVKGKNLESLIATYAQDIKVSLVPCIGLAEKIENGKAHTAEVKSYLKNILAPLVEQKVDTIILGCTHYPFVSNIIQDLVGSDIQIIEPSEAVTAHLMRQLKRYDLSSESTNEGSHIIWTSSDPITVADVTFSLLGKHLPVKTTGF</sequence>
<accession>R8XUD2</accession>
<dbReference type="InterPro" id="IPR033134">
    <property type="entry name" value="Asp/Glu_racemase_AS_2"/>
</dbReference>
<keyword evidence="4 7" id="KW-0573">Peptidoglycan synthesis</keyword>